<dbReference type="AlphaFoldDB" id="A0A0N5CH84"/>
<accession>A0A0N5CH84</accession>
<feature type="domain" description="Reverse transcriptase" evidence="1">
    <location>
        <begin position="263"/>
        <end position="441"/>
    </location>
</feature>
<dbReference type="InterPro" id="IPR043502">
    <property type="entry name" value="DNA/RNA_pol_sf"/>
</dbReference>
<dbReference type="STRING" id="174720.A0A0N5CH84"/>
<sequence>MMQNQPTTQYALFNQFSTTAGMTKADDPRELYNEQELPLGEEERKMLELFYKERSSVQELFYKERSSYMVRSRPYTRGRNVPIIYVKIEGCPTFAFVDDGSDVSLMSKEFWKKMKECHHKINTNDRIPIASANSEMKTTGSAFLRVGLAAHVQSKFSLKGRSPLMEDLLYITKNTSIHLWNFGTRPFTILKNTPICLATILKPDEVINAQDEYIAPEANWEEDLPDVKRTKPLSDKELLNIVEIPNQLKPLILKYKEVFYEYIHDPGRYTGEIKHEINLKEGTKKKSGEWRKVVDYREVNLVTKEETSVLPLIEDILEKVAGKEVYTTIDLASGFFQIPIERKSKEITAFITPKGLYQYNVTPMGLSGSPSTFQRVMENSFGNMRDSVVVYMDDIIIFGKEETHKQDIEQVLKKLQEIGMRAKLRKCNFWQKRTEFLGHIVSQDGIEINSKKIEAIDKMIAPRNKKDLRTFLGAANYFRRFILNYAKVAAPLTKLLLW</sequence>
<evidence type="ECO:0000313" key="3">
    <source>
        <dbReference type="WBParaSite" id="SPAL_0001720500.1"/>
    </source>
</evidence>
<protein>
    <submittedName>
        <fullName evidence="3">Reverse transcriptase domain-containing protein</fullName>
    </submittedName>
</protein>
<dbReference type="SUPFAM" id="SSF50630">
    <property type="entry name" value="Acid proteases"/>
    <property type="match status" value="1"/>
</dbReference>
<dbReference type="Proteomes" id="UP000046392">
    <property type="component" value="Unplaced"/>
</dbReference>
<dbReference type="InterPro" id="IPR043128">
    <property type="entry name" value="Rev_trsase/Diguanyl_cyclase"/>
</dbReference>
<dbReference type="SUPFAM" id="SSF56672">
    <property type="entry name" value="DNA/RNA polymerases"/>
    <property type="match status" value="1"/>
</dbReference>
<reference evidence="3" key="1">
    <citation type="submission" date="2017-02" db="UniProtKB">
        <authorList>
            <consortium name="WormBaseParasite"/>
        </authorList>
    </citation>
    <scope>IDENTIFICATION</scope>
</reference>
<dbReference type="Gene3D" id="3.30.70.270">
    <property type="match status" value="2"/>
</dbReference>
<evidence type="ECO:0000259" key="1">
    <source>
        <dbReference type="PROSITE" id="PS50878"/>
    </source>
</evidence>
<dbReference type="WBParaSite" id="SPAL_0001720500.1">
    <property type="protein sequence ID" value="SPAL_0001720500.1"/>
    <property type="gene ID" value="SPAL_0001720500"/>
</dbReference>
<name>A0A0N5CH84_STREA</name>
<dbReference type="InterPro" id="IPR000477">
    <property type="entry name" value="RT_dom"/>
</dbReference>
<organism evidence="2 3">
    <name type="scientific">Strongyloides papillosus</name>
    <name type="common">Intestinal threadworm</name>
    <dbReference type="NCBI Taxonomy" id="174720"/>
    <lineage>
        <taxon>Eukaryota</taxon>
        <taxon>Metazoa</taxon>
        <taxon>Ecdysozoa</taxon>
        <taxon>Nematoda</taxon>
        <taxon>Chromadorea</taxon>
        <taxon>Rhabditida</taxon>
        <taxon>Tylenchina</taxon>
        <taxon>Panagrolaimomorpha</taxon>
        <taxon>Strongyloidoidea</taxon>
        <taxon>Strongyloididae</taxon>
        <taxon>Strongyloides</taxon>
    </lineage>
</organism>
<dbReference type="CDD" id="cd01647">
    <property type="entry name" value="RT_LTR"/>
    <property type="match status" value="1"/>
</dbReference>
<dbReference type="PANTHER" id="PTHR33064:SF37">
    <property type="entry name" value="RIBONUCLEASE H"/>
    <property type="match status" value="1"/>
</dbReference>
<dbReference type="PANTHER" id="PTHR33064">
    <property type="entry name" value="POL PROTEIN"/>
    <property type="match status" value="1"/>
</dbReference>
<evidence type="ECO:0000313" key="2">
    <source>
        <dbReference type="Proteomes" id="UP000046392"/>
    </source>
</evidence>
<dbReference type="Pfam" id="PF00078">
    <property type="entry name" value="RVT_1"/>
    <property type="match status" value="1"/>
</dbReference>
<keyword evidence="2" id="KW-1185">Reference proteome</keyword>
<proteinExistence type="predicted"/>
<dbReference type="InterPro" id="IPR021109">
    <property type="entry name" value="Peptidase_aspartic_dom_sf"/>
</dbReference>
<dbReference type="InterPro" id="IPR051320">
    <property type="entry name" value="Viral_Replic_Matur_Polypro"/>
</dbReference>
<dbReference type="PROSITE" id="PS50878">
    <property type="entry name" value="RT_POL"/>
    <property type="match status" value="1"/>
</dbReference>
<dbReference type="CDD" id="cd00303">
    <property type="entry name" value="retropepsin_like"/>
    <property type="match status" value="1"/>
</dbReference>